<evidence type="ECO:0000313" key="1">
    <source>
        <dbReference type="EMBL" id="EOT82972.1"/>
    </source>
</evidence>
<dbReference type="Proteomes" id="UP000015961">
    <property type="component" value="Unassembled WGS sequence"/>
</dbReference>
<reference evidence="1 2" key="1">
    <citation type="submission" date="2013-03" db="EMBL/GenBank/DDBJ databases">
        <title>The Genome Sequence of Enterococcus sulfureus ATCC_49903 (PacBio/Illumina hybrid assembly).</title>
        <authorList>
            <consortium name="The Broad Institute Genomics Platform"/>
            <consortium name="The Broad Institute Genome Sequencing Center for Infectious Disease"/>
            <person name="Earl A."/>
            <person name="Russ C."/>
            <person name="Gilmore M."/>
            <person name="Surin D."/>
            <person name="Walker B."/>
            <person name="Young S."/>
            <person name="Zeng Q."/>
            <person name="Gargeya S."/>
            <person name="Fitzgerald M."/>
            <person name="Haas B."/>
            <person name="Abouelleil A."/>
            <person name="Allen A.W."/>
            <person name="Alvarado L."/>
            <person name="Arachchi H.M."/>
            <person name="Berlin A.M."/>
            <person name="Chapman S.B."/>
            <person name="Gainer-Dewar J."/>
            <person name="Goldberg J."/>
            <person name="Griggs A."/>
            <person name="Gujja S."/>
            <person name="Hansen M."/>
            <person name="Howarth C."/>
            <person name="Imamovic A."/>
            <person name="Ireland A."/>
            <person name="Larimer J."/>
            <person name="McCowan C."/>
            <person name="Murphy C."/>
            <person name="Pearson M."/>
            <person name="Poon T.W."/>
            <person name="Priest M."/>
            <person name="Roberts A."/>
            <person name="Saif S."/>
            <person name="Shea T."/>
            <person name="Sisk P."/>
            <person name="Sykes S."/>
            <person name="Wortman J."/>
            <person name="Nusbaum C."/>
            <person name="Birren B."/>
        </authorList>
    </citation>
    <scope>NUCLEOTIDE SEQUENCE [LARGE SCALE GENOMIC DNA]</scope>
    <source>
        <strain evidence="1 2">ATCC 49903</strain>
    </source>
</reference>
<dbReference type="EMBL" id="ASWO01000007">
    <property type="protein sequence ID" value="EOT82972.1"/>
    <property type="molecule type" value="Genomic_DNA"/>
</dbReference>
<organism evidence="1 2">
    <name type="scientific">Enterococcus sulfureus ATCC 49903</name>
    <dbReference type="NCBI Taxonomy" id="1140003"/>
    <lineage>
        <taxon>Bacteria</taxon>
        <taxon>Bacillati</taxon>
        <taxon>Bacillota</taxon>
        <taxon>Bacilli</taxon>
        <taxon>Lactobacillales</taxon>
        <taxon>Enterococcaceae</taxon>
        <taxon>Enterococcus</taxon>
    </lineage>
</organism>
<proteinExistence type="predicted"/>
<dbReference type="AlphaFoldDB" id="S0NNC1"/>
<sequence length="157" mass="17673">MKRLLLILSALILFGLGIYGLQSAVDYRQKATTTTTTSQLPAAKLAMQTKIVSKEYQQTKKNLTFDDSGIYQGEFPFEKLKANQTYLFTITLVTDTGQQLVNKEGTILSVTEELKLDRSEGKIVFELFGNQALNEQIRELDGFQAKGILKEQKTKEN</sequence>
<comment type="caution">
    <text evidence="1">The sequence shown here is derived from an EMBL/GenBank/DDBJ whole genome shotgun (WGS) entry which is preliminary data.</text>
</comment>
<gene>
    <name evidence="1" type="ORF">I573_02085</name>
</gene>
<accession>S0NNC1</accession>
<keyword evidence="2" id="KW-1185">Reference proteome</keyword>
<dbReference type="STRING" id="1140003.OMY_01996"/>
<evidence type="ECO:0000313" key="2">
    <source>
        <dbReference type="Proteomes" id="UP000015961"/>
    </source>
</evidence>
<dbReference type="RefSeq" id="WP_016186428.1">
    <property type="nucleotide sequence ID" value="NZ_ASWO01000007.1"/>
</dbReference>
<dbReference type="PATRIC" id="fig|1140003.3.peg.1923"/>
<name>S0NNC1_9ENTE</name>
<protein>
    <submittedName>
        <fullName evidence="1">Uncharacterized protein</fullName>
    </submittedName>
</protein>